<keyword evidence="9" id="KW-1185">Reference proteome</keyword>
<dbReference type="Pfam" id="PF00067">
    <property type="entry name" value="p450"/>
    <property type="match status" value="1"/>
</dbReference>
<evidence type="ECO:0000256" key="5">
    <source>
        <dbReference type="ARBA" id="ARBA00023004"/>
    </source>
</evidence>
<dbReference type="PRINTS" id="PR00385">
    <property type="entry name" value="P450"/>
</dbReference>
<protein>
    <recommendedName>
        <fullName evidence="10">Cytochrome P450</fullName>
    </recommendedName>
</protein>
<sequence>MRRSAAPSSMAAAAVAKLKARSARPEPEHGHTDLLQRFLEASKDFPVALDTPGIVGMLMSTITGAGDTTATTVVAVLYYLMRHPAALAKLRDELQQQANLPEVPIPKYADVARLPYLQAVIRESMRLFSTATWPIERLVPEGGATIAGMHFPAGTSVGCLPAAVHLNPGVFGDDAHAFRPERWFSLDPERLRQMEAAHMGFSRGRRVCLGQHIAVLQMKKVIPALVMKFELGLVDPNQSLDADYSAAVACFRPMYATARLR</sequence>
<organism evidence="8 9">
    <name type="scientific">Diatrype stigma</name>
    <dbReference type="NCBI Taxonomy" id="117547"/>
    <lineage>
        <taxon>Eukaryota</taxon>
        <taxon>Fungi</taxon>
        <taxon>Dikarya</taxon>
        <taxon>Ascomycota</taxon>
        <taxon>Pezizomycotina</taxon>
        <taxon>Sordariomycetes</taxon>
        <taxon>Xylariomycetidae</taxon>
        <taxon>Xylariales</taxon>
        <taxon>Diatrypaceae</taxon>
        <taxon>Diatrype</taxon>
    </lineage>
</organism>
<name>A0AAN9YM75_9PEZI</name>
<comment type="cofactor">
    <cofactor evidence="1 6">
        <name>heme</name>
        <dbReference type="ChEBI" id="CHEBI:30413"/>
    </cofactor>
</comment>
<dbReference type="InterPro" id="IPR050121">
    <property type="entry name" value="Cytochrome_P450_monoxygenase"/>
</dbReference>
<dbReference type="EMBL" id="JAKJXP020000086">
    <property type="protein sequence ID" value="KAK7747814.1"/>
    <property type="molecule type" value="Genomic_DNA"/>
</dbReference>
<dbReference type="Proteomes" id="UP001320420">
    <property type="component" value="Unassembled WGS sequence"/>
</dbReference>
<evidence type="ECO:0000256" key="1">
    <source>
        <dbReference type="ARBA" id="ARBA00001971"/>
    </source>
</evidence>
<dbReference type="SUPFAM" id="SSF48264">
    <property type="entry name" value="Cytochrome P450"/>
    <property type="match status" value="1"/>
</dbReference>
<evidence type="ECO:0000256" key="2">
    <source>
        <dbReference type="ARBA" id="ARBA00010617"/>
    </source>
</evidence>
<dbReference type="PROSITE" id="PS00086">
    <property type="entry name" value="CYTOCHROME_P450"/>
    <property type="match status" value="1"/>
</dbReference>
<evidence type="ECO:0008006" key="10">
    <source>
        <dbReference type="Google" id="ProtNLM"/>
    </source>
</evidence>
<dbReference type="GO" id="GO:0016705">
    <property type="term" value="F:oxidoreductase activity, acting on paired donors, with incorporation or reduction of molecular oxygen"/>
    <property type="evidence" value="ECO:0007669"/>
    <property type="project" value="InterPro"/>
</dbReference>
<dbReference type="PANTHER" id="PTHR24305:SF166">
    <property type="entry name" value="CYTOCHROME P450 12A4, MITOCHONDRIAL-RELATED"/>
    <property type="match status" value="1"/>
</dbReference>
<dbReference type="PANTHER" id="PTHR24305">
    <property type="entry name" value="CYTOCHROME P450"/>
    <property type="match status" value="1"/>
</dbReference>
<evidence type="ECO:0000256" key="6">
    <source>
        <dbReference type="PIRSR" id="PIRSR602401-1"/>
    </source>
</evidence>
<proteinExistence type="inferred from homology"/>
<evidence type="ECO:0000313" key="9">
    <source>
        <dbReference type="Proteomes" id="UP001320420"/>
    </source>
</evidence>
<evidence type="ECO:0000256" key="4">
    <source>
        <dbReference type="ARBA" id="ARBA00022723"/>
    </source>
</evidence>
<keyword evidence="7" id="KW-0503">Monooxygenase</keyword>
<keyword evidence="5 6" id="KW-0408">Iron</keyword>
<dbReference type="GO" id="GO:0005506">
    <property type="term" value="F:iron ion binding"/>
    <property type="evidence" value="ECO:0007669"/>
    <property type="project" value="InterPro"/>
</dbReference>
<dbReference type="InterPro" id="IPR017972">
    <property type="entry name" value="Cyt_P450_CS"/>
</dbReference>
<dbReference type="InterPro" id="IPR036396">
    <property type="entry name" value="Cyt_P450_sf"/>
</dbReference>
<dbReference type="InterPro" id="IPR001128">
    <property type="entry name" value="Cyt_P450"/>
</dbReference>
<gene>
    <name evidence="8" type="ORF">SLS62_008850</name>
</gene>
<evidence type="ECO:0000256" key="3">
    <source>
        <dbReference type="ARBA" id="ARBA00022617"/>
    </source>
</evidence>
<reference evidence="8 9" key="1">
    <citation type="submission" date="2024-02" db="EMBL/GenBank/DDBJ databases">
        <title>De novo assembly and annotation of 12 fungi associated with fruit tree decline syndrome in Ontario, Canada.</title>
        <authorList>
            <person name="Sulman M."/>
            <person name="Ellouze W."/>
            <person name="Ilyukhin E."/>
        </authorList>
    </citation>
    <scope>NUCLEOTIDE SEQUENCE [LARGE SCALE GENOMIC DNA]</scope>
    <source>
        <strain evidence="8 9">M11/M66-122</strain>
    </source>
</reference>
<comment type="caution">
    <text evidence="8">The sequence shown here is derived from an EMBL/GenBank/DDBJ whole genome shotgun (WGS) entry which is preliminary data.</text>
</comment>
<keyword evidence="3 6" id="KW-0349">Heme</keyword>
<feature type="binding site" description="axial binding residue" evidence="6">
    <location>
        <position position="208"/>
    </location>
    <ligand>
        <name>heme</name>
        <dbReference type="ChEBI" id="CHEBI:30413"/>
    </ligand>
    <ligandPart>
        <name>Fe</name>
        <dbReference type="ChEBI" id="CHEBI:18248"/>
    </ligandPart>
</feature>
<evidence type="ECO:0000256" key="7">
    <source>
        <dbReference type="RuleBase" id="RU000461"/>
    </source>
</evidence>
<dbReference type="InterPro" id="IPR002401">
    <property type="entry name" value="Cyt_P450_E_grp-I"/>
</dbReference>
<dbReference type="GO" id="GO:0004497">
    <property type="term" value="F:monooxygenase activity"/>
    <property type="evidence" value="ECO:0007669"/>
    <property type="project" value="UniProtKB-KW"/>
</dbReference>
<dbReference type="GO" id="GO:0020037">
    <property type="term" value="F:heme binding"/>
    <property type="evidence" value="ECO:0007669"/>
    <property type="project" value="InterPro"/>
</dbReference>
<dbReference type="AlphaFoldDB" id="A0AAN9YM75"/>
<dbReference type="Gene3D" id="1.10.630.10">
    <property type="entry name" value="Cytochrome P450"/>
    <property type="match status" value="1"/>
</dbReference>
<comment type="similarity">
    <text evidence="2 7">Belongs to the cytochrome P450 family.</text>
</comment>
<keyword evidence="4 6" id="KW-0479">Metal-binding</keyword>
<evidence type="ECO:0000313" key="8">
    <source>
        <dbReference type="EMBL" id="KAK7747814.1"/>
    </source>
</evidence>
<keyword evidence="7" id="KW-0560">Oxidoreductase</keyword>
<dbReference type="PRINTS" id="PR00463">
    <property type="entry name" value="EP450I"/>
</dbReference>
<accession>A0AAN9YM75</accession>